<proteinExistence type="inferred from homology"/>
<dbReference type="GO" id="GO:0005874">
    <property type="term" value="C:microtubule"/>
    <property type="evidence" value="ECO:0007669"/>
    <property type="project" value="UniProtKB-KW"/>
</dbReference>
<dbReference type="AlphaFoldDB" id="A0A5J4ZTN6"/>
<dbReference type="GO" id="GO:0008017">
    <property type="term" value="F:microtubule binding"/>
    <property type="evidence" value="ECO:0007669"/>
    <property type="project" value="InterPro"/>
</dbReference>
<dbReference type="InterPro" id="IPR007145">
    <property type="entry name" value="MAP65_Ase1_PRC1"/>
</dbReference>
<evidence type="ECO:0000313" key="6">
    <source>
        <dbReference type="Proteomes" id="UP000325577"/>
    </source>
</evidence>
<dbReference type="Pfam" id="PF03999">
    <property type="entry name" value="MAP65_ASE1"/>
    <property type="match status" value="1"/>
</dbReference>
<dbReference type="Proteomes" id="UP000325577">
    <property type="component" value="Linkage Group LG6"/>
</dbReference>
<sequence length="377" mass="43452">MCRPVFKCRWQSTKFPQFDRGGGQQYDLVILYHHNVTDRLGCPREPQVFLAFLVMRLISDNHFNMHNHHNDQLLHVEMTCGSLLSELQKIWDEVGEPDIERDRMLFELEKECLEAYRRKVDQASQFRAQLRQAVADSEAELAYICSAMGERPIYLMKLEQGAGNLKKEVEAVMPQLEEMRKRKSERKSQFVEVLDQIRNISKEICRSTEDDLYTTIIDESDLSLKRLEELQSQLLALQKEKSDRLKHVLDHLNTLNSLCVVLGMDFKVKISEIHPTLDDSKGTKDISSGTIERLSTAISSLQEVKIQRMQKLQDLATTMVELWNLMDTPIEEQQMFQNVTRNIAASVNEITEPNSLSVDFLNYAEAGSVKAATVEIE</sequence>
<comment type="subcellular location">
    <subcellularLocation>
        <location evidence="1">Cytoplasm</location>
        <location evidence="1">Cytoskeleton</location>
    </subcellularLocation>
</comment>
<dbReference type="PANTHER" id="PTHR19321">
    <property type="entry name" value="PROTEIN REGULATOR OF CYTOKINESIS 1 PRC1-RELATED"/>
    <property type="match status" value="1"/>
</dbReference>
<evidence type="ECO:0008006" key="7">
    <source>
        <dbReference type="Google" id="ProtNLM"/>
    </source>
</evidence>
<keyword evidence="3" id="KW-0493">Microtubule</keyword>
<keyword evidence="6" id="KW-1185">Reference proteome</keyword>
<dbReference type="OrthoDB" id="642895at2759"/>
<dbReference type="GO" id="GO:0005737">
    <property type="term" value="C:cytoplasm"/>
    <property type="evidence" value="ECO:0007669"/>
    <property type="project" value="TreeGrafter"/>
</dbReference>
<evidence type="ECO:0000256" key="3">
    <source>
        <dbReference type="ARBA" id="ARBA00022701"/>
    </source>
</evidence>
<keyword evidence="4" id="KW-0963">Cytoplasm</keyword>
<evidence type="ECO:0000256" key="2">
    <source>
        <dbReference type="ARBA" id="ARBA00006187"/>
    </source>
</evidence>
<gene>
    <name evidence="5" type="ORF">F0562_014783</name>
</gene>
<accession>A0A5J4ZTN6</accession>
<comment type="similarity">
    <text evidence="2">Belongs to the MAP65/ASE1 family.</text>
</comment>
<dbReference type="GO" id="GO:0005819">
    <property type="term" value="C:spindle"/>
    <property type="evidence" value="ECO:0007669"/>
    <property type="project" value="TreeGrafter"/>
</dbReference>
<dbReference type="GO" id="GO:0000226">
    <property type="term" value="P:microtubule cytoskeleton organization"/>
    <property type="evidence" value="ECO:0007669"/>
    <property type="project" value="InterPro"/>
</dbReference>
<evidence type="ECO:0000256" key="4">
    <source>
        <dbReference type="ARBA" id="ARBA00023212"/>
    </source>
</evidence>
<dbReference type="PANTHER" id="PTHR19321:SF7">
    <property type="entry name" value="65-KDA MICROTUBULE-ASSOCIATED PROTEIN 3"/>
    <property type="match status" value="1"/>
</dbReference>
<name>A0A5J4ZTN6_9ASTE</name>
<organism evidence="5 6">
    <name type="scientific">Nyssa sinensis</name>
    <dbReference type="NCBI Taxonomy" id="561372"/>
    <lineage>
        <taxon>Eukaryota</taxon>
        <taxon>Viridiplantae</taxon>
        <taxon>Streptophyta</taxon>
        <taxon>Embryophyta</taxon>
        <taxon>Tracheophyta</taxon>
        <taxon>Spermatophyta</taxon>
        <taxon>Magnoliopsida</taxon>
        <taxon>eudicotyledons</taxon>
        <taxon>Gunneridae</taxon>
        <taxon>Pentapetalae</taxon>
        <taxon>asterids</taxon>
        <taxon>Cornales</taxon>
        <taxon>Nyssaceae</taxon>
        <taxon>Nyssa</taxon>
    </lineage>
</organism>
<keyword evidence="4" id="KW-0206">Cytoskeleton</keyword>
<evidence type="ECO:0000256" key="1">
    <source>
        <dbReference type="ARBA" id="ARBA00004245"/>
    </source>
</evidence>
<dbReference type="EMBL" id="CM018049">
    <property type="protein sequence ID" value="KAA8520527.1"/>
    <property type="molecule type" value="Genomic_DNA"/>
</dbReference>
<evidence type="ECO:0000313" key="5">
    <source>
        <dbReference type="EMBL" id="KAA8520527.1"/>
    </source>
</evidence>
<reference evidence="5 6" key="1">
    <citation type="submission" date="2019-09" db="EMBL/GenBank/DDBJ databases">
        <title>A chromosome-level genome assembly of the Chinese tupelo Nyssa sinensis.</title>
        <authorList>
            <person name="Yang X."/>
            <person name="Kang M."/>
            <person name="Yang Y."/>
            <person name="Xiong H."/>
            <person name="Wang M."/>
            <person name="Zhang Z."/>
            <person name="Wang Z."/>
            <person name="Wu H."/>
            <person name="Ma T."/>
            <person name="Liu J."/>
            <person name="Xi Z."/>
        </authorList>
    </citation>
    <scope>NUCLEOTIDE SEQUENCE [LARGE SCALE GENOMIC DNA]</scope>
    <source>
        <strain evidence="5">J267</strain>
        <tissue evidence="5">Leaf</tissue>
    </source>
</reference>
<protein>
    <recommendedName>
        <fullName evidence="7">65-kDa microtubule-associated protein 3</fullName>
    </recommendedName>
</protein>